<dbReference type="Proteomes" id="UP001595840">
    <property type="component" value="Unassembled WGS sequence"/>
</dbReference>
<feature type="transmembrane region" description="Helical" evidence="1">
    <location>
        <begin position="41"/>
        <end position="61"/>
    </location>
</feature>
<evidence type="ECO:0000256" key="1">
    <source>
        <dbReference type="SAM" id="Phobius"/>
    </source>
</evidence>
<dbReference type="EMBL" id="JBHSCX010000005">
    <property type="protein sequence ID" value="MFC4362112.1"/>
    <property type="molecule type" value="Genomic_DNA"/>
</dbReference>
<comment type="caution">
    <text evidence="2">The sequence shown here is derived from an EMBL/GenBank/DDBJ whole genome shotgun (WGS) entry which is preliminary data.</text>
</comment>
<dbReference type="RefSeq" id="WP_290259111.1">
    <property type="nucleotide sequence ID" value="NZ_JAUFQG010000004.1"/>
</dbReference>
<name>A0ABV8V5E6_9GAMM</name>
<keyword evidence="1" id="KW-0472">Membrane</keyword>
<accession>A0ABV8V5E6</accession>
<feature type="transmembrane region" description="Helical" evidence="1">
    <location>
        <begin position="12"/>
        <end position="35"/>
    </location>
</feature>
<keyword evidence="3" id="KW-1185">Reference proteome</keyword>
<reference evidence="3" key="1">
    <citation type="journal article" date="2019" name="Int. J. Syst. Evol. Microbiol.">
        <title>The Global Catalogue of Microorganisms (GCM) 10K type strain sequencing project: providing services to taxonomists for standard genome sequencing and annotation.</title>
        <authorList>
            <consortium name="The Broad Institute Genomics Platform"/>
            <consortium name="The Broad Institute Genome Sequencing Center for Infectious Disease"/>
            <person name="Wu L."/>
            <person name="Ma J."/>
        </authorList>
    </citation>
    <scope>NUCLEOTIDE SEQUENCE [LARGE SCALE GENOMIC DNA]</scope>
    <source>
        <strain evidence="3">CECT 8570</strain>
    </source>
</reference>
<gene>
    <name evidence="2" type="ORF">ACFOX3_07360</name>
</gene>
<keyword evidence="1" id="KW-0812">Transmembrane</keyword>
<feature type="transmembrane region" description="Helical" evidence="1">
    <location>
        <begin position="73"/>
        <end position="93"/>
    </location>
</feature>
<evidence type="ECO:0000313" key="2">
    <source>
        <dbReference type="EMBL" id="MFC4362112.1"/>
    </source>
</evidence>
<protein>
    <submittedName>
        <fullName evidence="2">Uncharacterized protein</fullName>
    </submittedName>
</protein>
<organism evidence="2 3">
    <name type="scientific">Simiduia curdlanivorans</name>
    <dbReference type="NCBI Taxonomy" id="1492769"/>
    <lineage>
        <taxon>Bacteria</taxon>
        <taxon>Pseudomonadati</taxon>
        <taxon>Pseudomonadota</taxon>
        <taxon>Gammaproteobacteria</taxon>
        <taxon>Cellvibrionales</taxon>
        <taxon>Cellvibrionaceae</taxon>
        <taxon>Simiduia</taxon>
    </lineage>
</organism>
<keyword evidence="1" id="KW-1133">Transmembrane helix</keyword>
<sequence>MDNPNKAYWTAAFGWLNIAVVALVIVLAIVAPSYINASQPGIVFTLALQLVVSAGLVFVGQQLRAGTDLGHKVYPAALVAYGLFLLMAARWLAN</sequence>
<proteinExistence type="predicted"/>
<evidence type="ECO:0000313" key="3">
    <source>
        <dbReference type="Proteomes" id="UP001595840"/>
    </source>
</evidence>